<evidence type="ECO:0000313" key="7">
    <source>
        <dbReference type="EMBL" id="KAK7277487.1"/>
    </source>
</evidence>
<dbReference type="GO" id="GO:0006887">
    <property type="term" value="P:exocytosis"/>
    <property type="evidence" value="ECO:0007669"/>
    <property type="project" value="UniProtKB-KW"/>
</dbReference>
<comment type="similarity">
    <text evidence="1">Belongs to the EXO84 family.</text>
</comment>
<reference evidence="7 8" key="1">
    <citation type="submission" date="2024-01" db="EMBL/GenBank/DDBJ databases">
        <title>The genomes of 5 underutilized Papilionoideae crops provide insights into root nodulation and disease resistance.</title>
        <authorList>
            <person name="Yuan L."/>
        </authorList>
    </citation>
    <scope>NUCLEOTIDE SEQUENCE [LARGE SCALE GENOMIC DNA]</scope>
    <source>
        <strain evidence="7">LY-2023</strain>
        <tissue evidence="7">Leaf</tissue>
    </source>
</reference>
<comment type="caution">
    <text evidence="7">The sequence shown here is derived from an EMBL/GenBank/DDBJ whole genome shotgun (WGS) entry which is preliminary data.</text>
</comment>
<dbReference type="Gene3D" id="1.20.58.1210">
    <property type="entry name" value="Exo84p, N-terminal helical domain"/>
    <property type="match status" value="1"/>
</dbReference>
<dbReference type="Gene3D" id="1.20.58.1220">
    <property type="entry name" value="Exo84p, C-terminal helical domain"/>
    <property type="match status" value="1"/>
</dbReference>
<dbReference type="Pfam" id="PF08700">
    <property type="entry name" value="VPS51_Exo84_N"/>
    <property type="match status" value="1"/>
</dbReference>
<dbReference type="AlphaFoldDB" id="A0AAN9FJ84"/>
<proteinExistence type="inferred from homology"/>
<dbReference type="GO" id="GO:0000145">
    <property type="term" value="C:exocyst"/>
    <property type="evidence" value="ECO:0007669"/>
    <property type="project" value="InterPro"/>
</dbReference>
<evidence type="ECO:0000313" key="8">
    <source>
        <dbReference type="Proteomes" id="UP001359559"/>
    </source>
</evidence>
<gene>
    <name evidence="7" type="ORF">RJT34_22500</name>
</gene>
<evidence type="ECO:0000256" key="3">
    <source>
        <dbReference type="ARBA" id="ARBA00022483"/>
    </source>
</evidence>
<evidence type="ECO:0000256" key="4">
    <source>
        <dbReference type="SAM" id="Coils"/>
    </source>
</evidence>
<dbReference type="EMBL" id="JAYKXN010000006">
    <property type="protein sequence ID" value="KAK7277487.1"/>
    <property type="molecule type" value="Genomic_DNA"/>
</dbReference>
<evidence type="ECO:0000256" key="2">
    <source>
        <dbReference type="ARBA" id="ARBA00022448"/>
    </source>
</evidence>
<keyword evidence="2" id="KW-0813">Transport</keyword>
<dbReference type="Proteomes" id="UP001359559">
    <property type="component" value="Unassembled WGS sequence"/>
</dbReference>
<dbReference type="SUPFAM" id="SSF74788">
    <property type="entry name" value="Cullin repeat-like"/>
    <property type="match status" value="1"/>
</dbReference>
<feature type="region of interest" description="Disordered" evidence="5">
    <location>
        <begin position="1"/>
        <end position="34"/>
    </location>
</feature>
<dbReference type="GO" id="GO:0008104">
    <property type="term" value="P:intracellular protein localization"/>
    <property type="evidence" value="ECO:0007669"/>
    <property type="project" value="TreeGrafter"/>
</dbReference>
<dbReference type="InterPro" id="IPR032403">
    <property type="entry name" value="Exo84_C"/>
</dbReference>
<evidence type="ECO:0000256" key="5">
    <source>
        <dbReference type="SAM" id="MobiDB-lite"/>
    </source>
</evidence>
<dbReference type="InterPro" id="IPR016159">
    <property type="entry name" value="Cullin_repeat-like_dom_sf"/>
</dbReference>
<name>A0AAN9FJ84_CLITE</name>
<accession>A0AAN9FJ84</accession>
<dbReference type="PANTHER" id="PTHR21426:SF13">
    <property type="entry name" value="OS08G0566700 PROTEIN"/>
    <property type="match status" value="1"/>
</dbReference>
<keyword evidence="3" id="KW-0268">Exocytosis</keyword>
<feature type="compositionally biased region" description="Low complexity" evidence="5">
    <location>
        <begin position="21"/>
        <end position="31"/>
    </location>
</feature>
<protein>
    <recommendedName>
        <fullName evidence="6">Exocyst component Exo84 C-terminal domain-containing protein</fullName>
    </recommendedName>
</protein>
<evidence type="ECO:0000259" key="6">
    <source>
        <dbReference type="Pfam" id="PF16528"/>
    </source>
</evidence>
<dbReference type="InterPro" id="IPR042560">
    <property type="entry name" value="Exo84_C_2"/>
</dbReference>
<feature type="domain" description="Exocyst component Exo84 C-terminal" evidence="6">
    <location>
        <begin position="149"/>
        <end position="339"/>
    </location>
</feature>
<keyword evidence="4" id="KW-0175">Coiled coil</keyword>
<dbReference type="PANTHER" id="PTHR21426">
    <property type="entry name" value="EXOCYST COMPLEX COMPONENT 8"/>
    <property type="match status" value="1"/>
</dbReference>
<feature type="region of interest" description="Disordered" evidence="5">
    <location>
        <begin position="807"/>
        <end position="843"/>
    </location>
</feature>
<feature type="compositionally biased region" description="Polar residues" evidence="5">
    <location>
        <begin position="815"/>
        <end position="833"/>
    </location>
</feature>
<keyword evidence="8" id="KW-1185">Reference proteome</keyword>
<evidence type="ECO:0000256" key="1">
    <source>
        <dbReference type="ARBA" id="ARBA00007210"/>
    </source>
</evidence>
<organism evidence="7 8">
    <name type="scientific">Clitoria ternatea</name>
    <name type="common">Butterfly pea</name>
    <dbReference type="NCBI Taxonomy" id="43366"/>
    <lineage>
        <taxon>Eukaryota</taxon>
        <taxon>Viridiplantae</taxon>
        <taxon>Streptophyta</taxon>
        <taxon>Embryophyta</taxon>
        <taxon>Tracheophyta</taxon>
        <taxon>Spermatophyta</taxon>
        <taxon>Magnoliopsida</taxon>
        <taxon>eudicotyledons</taxon>
        <taxon>Gunneridae</taxon>
        <taxon>Pentapetalae</taxon>
        <taxon>rosids</taxon>
        <taxon>fabids</taxon>
        <taxon>Fabales</taxon>
        <taxon>Fabaceae</taxon>
        <taxon>Papilionoideae</taxon>
        <taxon>50 kb inversion clade</taxon>
        <taxon>NPAAA clade</taxon>
        <taxon>indigoferoid/millettioid clade</taxon>
        <taxon>Phaseoleae</taxon>
        <taxon>Clitoria</taxon>
    </lineage>
</organism>
<dbReference type="Pfam" id="PF16528">
    <property type="entry name" value="Exo84_C"/>
    <property type="match status" value="1"/>
</dbReference>
<dbReference type="InterPro" id="IPR042561">
    <property type="entry name" value="Exo84_C_1"/>
</dbReference>
<dbReference type="GO" id="GO:0006893">
    <property type="term" value="P:Golgi to plasma membrane transport"/>
    <property type="evidence" value="ECO:0007669"/>
    <property type="project" value="TreeGrafter"/>
</dbReference>
<feature type="coiled-coil region" evidence="4">
    <location>
        <begin position="53"/>
        <end position="119"/>
    </location>
</feature>
<sequence>MEMESSTPLPKFHFRDHTIPESRNSSEPNSEVLSNVSRLSVTEADAELESMTARGIKHLCEELRELKEAANEDLHKNIFAKYSSFLRILEKVTGVENELVQLENHLVSHKRLVKSLTDQIYPKILSIDLAFEDHVNVVPSPHSELEVHINDVSEKLDIFISEKRLDEALHLLESVDEHYQSIQLRDFPHNKITLYSSMIFEKKSMLMQQMIQIVENKRAKKVDLQRALDGVCRLGDSQLAMHLLLKHYHFHIVSGIDYLQWGKSLSNEKYIKDLARFVFSTISQAAKSFVMLCGESSPYASELIIWAYEEIKTFVICFDKYVQCTSEISGRLSSSIKAAKFALSYCSLLENQKLVLRPHLVKHLCPCMEKILNTHINHLKKVIAIFSANDPWVLEKYLVPRVFVGVGSSILAIEEQNDYCLLTTSGRKVLTLLQAIIDDIYPLIALQMGSLIISVVKDIFMEYIFIVEKAFTHETRETKKGSPRIKFAKSLPQEVSILANIATLVHFLSTMIKSIFNKAGEIDIRVSESNLLVEQQELDDFLLSTEEGSNKLRNMFCLQLIQRVSSTYGISHEIFSTSRYNDQFDATIPNPMPSAILQAFFLELRKIEQLKEENVFKANWLMGLLRELMESMFTWISKNKEILVTTKENMSSQTDVANQFILHVQFLVEIGMYGGYFSNDPLLLLTLMKSTFNSVGLDPFKDVDDDDWAVDAATKAIQWLLEIEKTSLHLNEPVFVIREESHENENQIHRSACGSDKIKEDDINSLENNSYSSYVEKYEIATHEPKVPTDAEMTTIDTEIIYGGESLDKKEYVDTDNSNFGPSSSMNFKSENATFEEAGVSKK</sequence>
<dbReference type="InterPro" id="IPR033961">
    <property type="entry name" value="Exo84"/>
</dbReference>